<evidence type="ECO:0000313" key="3">
    <source>
        <dbReference type="Proteomes" id="UP000199394"/>
    </source>
</evidence>
<feature type="domain" description="Transcription regulator PadR N-terminal" evidence="1">
    <location>
        <begin position="22"/>
        <end position="91"/>
    </location>
</feature>
<dbReference type="EMBL" id="FNRK01000009">
    <property type="protein sequence ID" value="SEA38681.1"/>
    <property type="molecule type" value="Genomic_DNA"/>
</dbReference>
<evidence type="ECO:0000259" key="1">
    <source>
        <dbReference type="Pfam" id="PF03551"/>
    </source>
</evidence>
<dbReference type="OrthoDB" id="9808017at2"/>
<dbReference type="PANTHER" id="PTHR43252:SF2">
    <property type="entry name" value="TRANSCRIPTION REGULATOR, PADR-LIKE FAMILY"/>
    <property type="match status" value="1"/>
</dbReference>
<gene>
    <name evidence="2" type="ORF">SAMN04515656_10917</name>
</gene>
<dbReference type="AlphaFoldDB" id="A0A1H4AS30"/>
<proteinExistence type="predicted"/>
<protein>
    <submittedName>
        <fullName evidence="2">Transcriptional regulator PadR-like family protein</fullName>
    </submittedName>
</protein>
<dbReference type="PANTHER" id="PTHR43252">
    <property type="entry name" value="TRANSCRIPTIONAL REGULATOR YQJI"/>
    <property type="match status" value="1"/>
</dbReference>
<name>A0A1H4AS30_9FIRM</name>
<keyword evidence="3" id="KW-1185">Reference proteome</keyword>
<dbReference type="STRING" id="81409.SAMN04515656_10917"/>
<sequence>MMIQQCKSCQGKNLERFIQPIILSILKQESEINGYAIIKKIGSYATFEGQSPDPTGVYRYLKQMAERGLIESSEAGRERRYSITPEGRHCLGNWRETLEEYQNRIRELCEELAQV</sequence>
<accession>A0A1H4AS30</accession>
<dbReference type="InterPro" id="IPR036390">
    <property type="entry name" value="WH_DNA-bd_sf"/>
</dbReference>
<dbReference type="InterPro" id="IPR036388">
    <property type="entry name" value="WH-like_DNA-bd_sf"/>
</dbReference>
<organism evidence="2 3">
    <name type="scientific">Eubacterium aggregans</name>
    <dbReference type="NCBI Taxonomy" id="81409"/>
    <lineage>
        <taxon>Bacteria</taxon>
        <taxon>Bacillati</taxon>
        <taxon>Bacillota</taxon>
        <taxon>Clostridia</taxon>
        <taxon>Eubacteriales</taxon>
        <taxon>Eubacteriaceae</taxon>
        <taxon>Eubacterium</taxon>
    </lineage>
</organism>
<dbReference type="Pfam" id="PF03551">
    <property type="entry name" value="PadR"/>
    <property type="match status" value="1"/>
</dbReference>
<evidence type="ECO:0000313" key="2">
    <source>
        <dbReference type="EMBL" id="SEA38681.1"/>
    </source>
</evidence>
<dbReference type="SUPFAM" id="SSF46785">
    <property type="entry name" value="Winged helix' DNA-binding domain"/>
    <property type="match status" value="1"/>
</dbReference>
<dbReference type="InterPro" id="IPR005149">
    <property type="entry name" value="Tscrpt_reg_PadR_N"/>
</dbReference>
<dbReference type="Gene3D" id="1.10.10.10">
    <property type="entry name" value="Winged helix-like DNA-binding domain superfamily/Winged helix DNA-binding domain"/>
    <property type="match status" value="1"/>
</dbReference>
<dbReference type="Proteomes" id="UP000199394">
    <property type="component" value="Unassembled WGS sequence"/>
</dbReference>
<dbReference type="RefSeq" id="WP_090306642.1">
    <property type="nucleotide sequence ID" value="NZ_FNRK01000009.1"/>
</dbReference>
<reference evidence="2 3" key="1">
    <citation type="submission" date="2016-10" db="EMBL/GenBank/DDBJ databases">
        <authorList>
            <person name="de Groot N.N."/>
        </authorList>
    </citation>
    <scope>NUCLEOTIDE SEQUENCE [LARGE SCALE GENOMIC DNA]</scope>
    <source>
        <strain evidence="2 3">SR12</strain>
    </source>
</reference>